<name>A0A3S3R7M4_9SPHI</name>
<feature type="domain" description="3-keto-alpha-glucoside-1,2-lyase/3-keto-2-hydroxy-glucal hydratase" evidence="2">
    <location>
        <begin position="25"/>
        <end position="252"/>
    </location>
</feature>
<dbReference type="InterPro" id="IPR010496">
    <property type="entry name" value="AL/BT2_dom"/>
</dbReference>
<evidence type="ECO:0000313" key="4">
    <source>
        <dbReference type="Proteomes" id="UP000284120"/>
    </source>
</evidence>
<proteinExistence type="predicted"/>
<evidence type="ECO:0000259" key="2">
    <source>
        <dbReference type="Pfam" id="PF06439"/>
    </source>
</evidence>
<organism evidence="3 4">
    <name type="scientific">Pedobacter chitinilyticus</name>
    <dbReference type="NCBI Taxonomy" id="2233776"/>
    <lineage>
        <taxon>Bacteria</taxon>
        <taxon>Pseudomonadati</taxon>
        <taxon>Bacteroidota</taxon>
        <taxon>Sphingobacteriia</taxon>
        <taxon>Sphingobacteriales</taxon>
        <taxon>Sphingobacteriaceae</taxon>
        <taxon>Pedobacter</taxon>
    </lineage>
</organism>
<feature type="chain" id="PRO_5018546230" evidence="1">
    <location>
        <begin position="23"/>
        <end position="275"/>
    </location>
</feature>
<dbReference type="EMBL" id="SAYW01000001">
    <property type="protein sequence ID" value="RWU09802.1"/>
    <property type="molecule type" value="Genomic_DNA"/>
</dbReference>
<keyword evidence="4" id="KW-1185">Reference proteome</keyword>
<feature type="signal peptide" evidence="1">
    <location>
        <begin position="1"/>
        <end position="22"/>
    </location>
</feature>
<dbReference type="AlphaFoldDB" id="A0A3S3R7M4"/>
<keyword evidence="1" id="KW-0732">Signal</keyword>
<accession>A0A3S3R7M4</accession>
<evidence type="ECO:0000256" key="1">
    <source>
        <dbReference type="SAM" id="SignalP"/>
    </source>
</evidence>
<reference evidence="3 4" key="1">
    <citation type="submission" date="2018-06" db="EMBL/GenBank/DDBJ databases">
        <title>Pedobacter endophyticus sp. nov., an endophytic bacterium isolated from a leaf of Triticum aestivum.</title>
        <authorList>
            <person name="Zhang L."/>
        </authorList>
    </citation>
    <scope>NUCLEOTIDE SEQUENCE [LARGE SCALE GENOMIC DNA]</scope>
    <source>
        <strain evidence="3 4">CM134L-2</strain>
    </source>
</reference>
<dbReference type="GO" id="GO:0016787">
    <property type="term" value="F:hydrolase activity"/>
    <property type="evidence" value="ECO:0007669"/>
    <property type="project" value="InterPro"/>
</dbReference>
<gene>
    <name evidence="3" type="ORF">DPV69_00190</name>
</gene>
<dbReference type="Proteomes" id="UP000284120">
    <property type="component" value="Unassembled WGS sequence"/>
</dbReference>
<dbReference type="Pfam" id="PF06439">
    <property type="entry name" value="3keto-disac_hyd"/>
    <property type="match status" value="1"/>
</dbReference>
<dbReference type="RefSeq" id="WP_113645242.1">
    <property type="nucleotide sequence ID" value="NZ_QMHN01000001.1"/>
</dbReference>
<dbReference type="OrthoDB" id="9787527at2"/>
<protein>
    <submittedName>
        <fullName evidence="3">DUF1080 domain-containing protein</fullName>
    </submittedName>
</protein>
<dbReference type="Gene3D" id="2.60.120.560">
    <property type="entry name" value="Exo-inulinase, domain 1"/>
    <property type="match status" value="1"/>
</dbReference>
<comment type="caution">
    <text evidence="3">The sequence shown here is derived from an EMBL/GenBank/DDBJ whole genome shotgun (WGS) entry which is preliminary data.</text>
</comment>
<sequence length="275" mass="31343">MLRQFQLPLLTFLLFSSFHGFAQKGWINLFNGKDLKDWNIKIAKHEYNENFGNTFYVEKGLMKVKYDGYENFDKQYGHIFYKKPFSNYLLKVEYRFVGQQAKGGEEWALRNSGAMLHSQDPATMLKEQNFPISIEGQFLGGNGKDERPTGNVCTPGTTIEIRDSLFTPHCLNSTSKTYHGEQWVTAEFLVLGDSIIKHIINGDTVLTYTHPKIGGGGVGNFDPKIKQDGKALTGGYIALQSESHPIEFRVVKLFDLQPYVSDKKKLEKVLEELRK</sequence>
<evidence type="ECO:0000313" key="3">
    <source>
        <dbReference type="EMBL" id="RWU09802.1"/>
    </source>
</evidence>